<reference evidence="2 3" key="1">
    <citation type="journal article" date="2024" name="G3 (Bethesda)">
        <title>Genome assembly of Hibiscus sabdariffa L. provides insights into metabolisms of medicinal natural products.</title>
        <authorList>
            <person name="Kim T."/>
        </authorList>
    </citation>
    <scope>NUCLEOTIDE SEQUENCE [LARGE SCALE GENOMIC DNA]</scope>
    <source>
        <strain evidence="2">TK-2024</strain>
        <tissue evidence="2">Old leaves</tissue>
    </source>
</reference>
<gene>
    <name evidence="2" type="ORF">V6N12_030360</name>
</gene>
<proteinExistence type="predicted"/>
<sequence>MEMAMASHDSITITVQDPPAPLENTADSSKEDEAGISQPSDIAQTRIPQIFEFLPKAGDHLLRTQARWDASPHLFNVFRPPPPVAAAKVEGKTLLSILALQDADSLAFVRAKKG</sequence>
<evidence type="ECO:0000256" key="1">
    <source>
        <dbReference type="SAM" id="MobiDB-lite"/>
    </source>
</evidence>
<keyword evidence="3" id="KW-1185">Reference proteome</keyword>
<comment type="caution">
    <text evidence="2">The sequence shown here is derived from an EMBL/GenBank/DDBJ whole genome shotgun (WGS) entry which is preliminary data.</text>
</comment>
<dbReference type="EMBL" id="JBBPBM010000071">
    <property type="protein sequence ID" value="KAK8512952.1"/>
    <property type="molecule type" value="Genomic_DNA"/>
</dbReference>
<protein>
    <submittedName>
        <fullName evidence="2">Uncharacterized protein</fullName>
    </submittedName>
</protein>
<organism evidence="2 3">
    <name type="scientific">Hibiscus sabdariffa</name>
    <name type="common">roselle</name>
    <dbReference type="NCBI Taxonomy" id="183260"/>
    <lineage>
        <taxon>Eukaryota</taxon>
        <taxon>Viridiplantae</taxon>
        <taxon>Streptophyta</taxon>
        <taxon>Embryophyta</taxon>
        <taxon>Tracheophyta</taxon>
        <taxon>Spermatophyta</taxon>
        <taxon>Magnoliopsida</taxon>
        <taxon>eudicotyledons</taxon>
        <taxon>Gunneridae</taxon>
        <taxon>Pentapetalae</taxon>
        <taxon>rosids</taxon>
        <taxon>malvids</taxon>
        <taxon>Malvales</taxon>
        <taxon>Malvaceae</taxon>
        <taxon>Malvoideae</taxon>
        <taxon>Hibiscus</taxon>
    </lineage>
</organism>
<evidence type="ECO:0000313" key="2">
    <source>
        <dbReference type="EMBL" id="KAK8512952.1"/>
    </source>
</evidence>
<dbReference type="Proteomes" id="UP001472677">
    <property type="component" value="Unassembled WGS sequence"/>
</dbReference>
<evidence type="ECO:0000313" key="3">
    <source>
        <dbReference type="Proteomes" id="UP001472677"/>
    </source>
</evidence>
<accession>A0ABR2C104</accession>
<name>A0ABR2C104_9ROSI</name>
<feature type="region of interest" description="Disordered" evidence="1">
    <location>
        <begin position="1"/>
        <end position="43"/>
    </location>
</feature>